<name>A0A7J9PDX8_METMI</name>
<accession>A0A7J9PDX8</accession>
<gene>
    <name evidence="2" type="ORF">HNP91_001742</name>
</gene>
<comment type="caution">
    <text evidence="2">The sequence shown here is derived from an EMBL/GenBank/DDBJ whole genome shotgun (WGS) entry which is preliminary data.</text>
</comment>
<sequence>MLKKCLFLFLLLFAVGSVNAVTADYNHINNSNYELTRTISSPGTYYLTENITSANGIVINSDNVTLNGQGYSLTVTSSHGIEITANKNISITDITADTTASSTYRGILVSSAVSNITLSGNNIIANGIGVYFQSSSENVTISGNTISGYYAGLGFNVYLNGSILSGNTIDSDTNNAIYLPYGNNNTISGNNLSSSAVGSAVMYCNDVSETSFFDNNIISTSVDYGIRFYGSENNTISGNTIDTTYWGIYLQFDSNNNNISGNNLMSESMQGLYLYDSNNNTISGNNITSEYNVALALESNSNNNTISGNNITSDSSSGIRLKGSENNAISENTITVNGYGYIKGIFADYSDIKGLTITGNNITVTNTASGYSSYGIWVQDGYDILDSTISGNNITLYSNGYAYGIFADEYLQDSIISRNTITANAVSQSASIYVYDYNIANTNISENVLTAISENSRAYGIYANDGSITSTTISGNTITDSGDNSYGIFCDDYFTYSTMSNNTITLIGNNVCGLYFNSDFNDNDIYGNNFTSSGSNSYGISITGDAWNDEIYDNNIAVSGEGSEAVKLYYYTTSPTVNIYRNTITSEQSYAIDIIGCQNIRFYLNTIDGLINNGANNYFVSSENITYYYAGTSYSSVLGNYWVGYSAADADGNGVFDTPYTVNDTNDTKPLIGYWDKTTNTIEIDADEIALIFTEISENLTSKGIQNNLNEVNSSNYESFEGLYFGMDDLGNITFKESLNLSDSETQEFLNGLESRFKLTDGRIAFNITGSEFNGIGAEVEFYNIDDIVFSELTADDIYEYLVAFSDNGTSLDISELVTGYELDGTTFRFNVTHFTVYELDYDDGKIHITEENFTSTTPYGDGYHAYVVINNPGYYILECDYVNDSSIYDFIVIESDNVTFDGNGHWLNGSNRYIVYSPYETPVANTTVKNLMSDGDIYLYASNSIISSNTVDYMDIEGDYNTIYNNTLEYGIYTYGLYTIISSNTVTNSSDYAIDFDGDGEGAYATIFNNTVLASEYGIRLDDCDEDYSNISYNTVYSSEYPLIIGEEVTGCNIYLNNFIYTDTVNISGITPGETGNNSFLSPFKIEYKYNGNSYSNFLGNYWSDYNGTDADGNGIGDTYYLYGCDDEDDYLENDTAPLIGMWGIDLIPYTPVTTPTTRSSGSSGGRSYDSDISDEIESKVIKNFVSSATVLFGNEIDQQFAEELRERIQNANGFTISGNAVIVGGPKANPFAREYNEQFEMPISNDNPGENRGIIQVMTIQDNSGKVVKSYTIVYIAGSDRLGTQAALEYFKTLDELPDGPIMIEWTENGPVVVE</sequence>
<dbReference type="SUPFAM" id="SSF51126">
    <property type="entry name" value="Pectin lyase-like"/>
    <property type="match status" value="4"/>
</dbReference>
<proteinExistence type="predicted"/>
<reference evidence="2 3" key="1">
    <citation type="submission" date="2020-07" db="EMBL/GenBank/DDBJ databases">
        <title>Genomic Encyclopedia of Type Strains, Phase IV (KMG-V): Genome sequencing to study the core and pangenomes of soil and plant-associated prokaryotes.</title>
        <authorList>
            <person name="Whitman W."/>
        </authorList>
    </citation>
    <scope>NUCLEOTIDE SEQUENCE [LARGE SCALE GENOMIC DNA]</scope>
    <source>
        <strain evidence="2 3">C9</strain>
    </source>
</reference>
<feature type="domain" description="Periplasmic copper-binding protein NosD beta helix" evidence="1">
    <location>
        <begin position="418"/>
        <end position="534"/>
    </location>
</feature>
<dbReference type="EMBL" id="JACDUM010000004">
    <property type="protein sequence ID" value="MBA2860910.1"/>
    <property type="molecule type" value="Genomic_DNA"/>
</dbReference>
<dbReference type="Pfam" id="PF05048">
    <property type="entry name" value="NosD"/>
    <property type="match status" value="3"/>
</dbReference>
<dbReference type="Proteomes" id="UP000568063">
    <property type="component" value="Unassembled WGS sequence"/>
</dbReference>
<evidence type="ECO:0000259" key="1">
    <source>
        <dbReference type="Pfam" id="PF05048"/>
    </source>
</evidence>
<dbReference type="InterPro" id="IPR022441">
    <property type="entry name" value="Para_beta_helix_rpt-2"/>
</dbReference>
<feature type="domain" description="Periplasmic copper-binding protein NosD beta helix" evidence="1">
    <location>
        <begin position="962"/>
        <end position="1109"/>
    </location>
</feature>
<dbReference type="InterPro" id="IPR012334">
    <property type="entry name" value="Pectin_lyas_fold"/>
</dbReference>
<dbReference type="Gene3D" id="2.160.20.10">
    <property type="entry name" value="Single-stranded right-handed beta-helix, Pectin lyase-like"/>
    <property type="match status" value="4"/>
</dbReference>
<dbReference type="InterPro" id="IPR006626">
    <property type="entry name" value="PbH1"/>
</dbReference>
<organism evidence="2 3">
    <name type="scientific">Methanococcus maripaludis</name>
    <name type="common">Methanococcus deltae</name>
    <dbReference type="NCBI Taxonomy" id="39152"/>
    <lineage>
        <taxon>Archaea</taxon>
        <taxon>Methanobacteriati</taxon>
        <taxon>Methanobacteriota</taxon>
        <taxon>Methanomada group</taxon>
        <taxon>Methanococci</taxon>
        <taxon>Methanococcales</taxon>
        <taxon>Methanococcaceae</taxon>
        <taxon>Methanococcus</taxon>
    </lineage>
</organism>
<dbReference type="InterPro" id="IPR007742">
    <property type="entry name" value="NosD_dom"/>
</dbReference>
<dbReference type="SMART" id="SM00710">
    <property type="entry name" value="PbH1"/>
    <property type="match status" value="21"/>
</dbReference>
<evidence type="ECO:0000313" key="2">
    <source>
        <dbReference type="EMBL" id="MBA2860910.1"/>
    </source>
</evidence>
<feature type="domain" description="Periplasmic copper-binding protein NosD beta helix" evidence="1">
    <location>
        <begin position="160"/>
        <end position="310"/>
    </location>
</feature>
<dbReference type="NCBIfam" id="TIGR03804">
    <property type="entry name" value="para_beta_helix"/>
    <property type="match status" value="2"/>
</dbReference>
<dbReference type="RefSeq" id="WP_181522050.1">
    <property type="nucleotide sequence ID" value="NZ_JACDUM010000004.1"/>
</dbReference>
<protein>
    <submittedName>
        <fullName evidence="2">Parallel beta-helix repeat protein</fullName>
    </submittedName>
</protein>
<evidence type="ECO:0000313" key="3">
    <source>
        <dbReference type="Proteomes" id="UP000568063"/>
    </source>
</evidence>
<dbReference type="InterPro" id="IPR011050">
    <property type="entry name" value="Pectin_lyase_fold/virulence"/>
</dbReference>